<comment type="subcellular location">
    <subcellularLocation>
        <location evidence="1">Nucleus</location>
    </subcellularLocation>
</comment>
<evidence type="ECO:0000256" key="3">
    <source>
        <dbReference type="ARBA" id="ARBA00023125"/>
    </source>
</evidence>
<evidence type="ECO:0000313" key="8">
    <source>
        <dbReference type="Proteomes" id="UP001148299"/>
    </source>
</evidence>
<dbReference type="PANTHER" id="PTHR37534">
    <property type="entry name" value="TRANSCRIPTIONAL ACTIVATOR PROTEIN UGA3"/>
    <property type="match status" value="1"/>
</dbReference>
<keyword evidence="4" id="KW-0804">Transcription</keyword>
<comment type="caution">
    <text evidence="7">The sequence shown here is derived from an EMBL/GenBank/DDBJ whole genome shotgun (WGS) entry which is preliminary data.</text>
</comment>
<sequence length="605" mass="67297">MPGDKDSGDEVAASDRPIRKRTRTGCIQCRRRRRKCDGARPRCRGCEVRGQVCRWGLKASFHSSRTLSLSRQDAAALCAVEERRGANLSQFQQFIDETEVTVDGYSTPDRLSDCFSCEPEVSVQNLPSPSSISHTPSRTVTGALSIADLVDHHDLPTSDLPSSLSGDNLDVSSLPNTELLEQVSDGPFLEEQDHACPFFLGQARFQANIQDTVLPVTEAEKLQLISAFLRETGTWCETTDSQMHFTVKSIYEMMKSPSFVAAALSLASRQLDYVQGRQRPVTLELYQFTIQLLLCQDPAQADTSILATCTLLCVYEMMASRIEEWRRHLKGCAGFLRAQKWNGSSEGIVKASFWAFARIDVWAAFNSGKATLIPTESWVDNMSIDYVLANGDLDEYCNLAILIFAKIVNALSNFHVSQASAFKATASALWHQLQTWKSLSRNGVHKISAQYGLTSLDHENSANIPDCGNTFFHSGCMLLLQTGILVQGVEDGYQHSHSYTHNIFWHARELVGSSMSNPSHANWVNQLQPLFIAGTVFGNSVATPVIRDIMSGSKSDGHTAREDYEDDNYCSEKIILLKHLAKIERETGWKTSDRAAELRKLWGFA</sequence>
<gene>
    <name evidence="7" type="ORF">N7541_000632</name>
</gene>
<proteinExistence type="predicted"/>
<dbReference type="CDD" id="cd00067">
    <property type="entry name" value="GAL4"/>
    <property type="match status" value="1"/>
</dbReference>
<keyword evidence="5" id="KW-0539">Nucleus</keyword>
<keyword evidence="8" id="KW-1185">Reference proteome</keyword>
<dbReference type="SUPFAM" id="SSF57701">
    <property type="entry name" value="Zn2/Cys6 DNA-binding domain"/>
    <property type="match status" value="1"/>
</dbReference>
<dbReference type="GO" id="GO:0000976">
    <property type="term" value="F:transcription cis-regulatory region binding"/>
    <property type="evidence" value="ECO:0007669"/>
    <property type="project" value="TreeGrafter"/>
</dbReference>
<protein>
    <recommendedName>
        <fullName evidence="6">Zn(2)-C6 fungal-type domain-containing protein</fullName>
    </recommendedName>
</protein>
<dbReference type="AlphaFoldDB" id="A0A9W9RUQ4"/>
<reference evidence="7" key="2">
    <citation type="journal article" date="2023" name="IMA Fungus">
        <title>Comparative genomic study of the Penicillium genus elucidates a diverse pangenome and 15 lateral gene transfer events.</title>
        <authorList>
            <person name="Petersen C."/>
            <person name="Sorensen T."/>
            <person name="Nielsen M.R."/>
            <person name="Sondergaard T.E."/>
            <person name="Sorensen J.L."/>
            <person name="Fitzpatrick D.A."/>
            <person name="Frisvad J.C."/>
            <person name="Nielsen K.L."/>
        </authorList>
    </citation>
    <scope>NUCLEOTIDE SEQUENCE</scope>
    <source>
        <strain evidence="7">IBT 35675</strain>
    </source>
</reference>
<keyword evidence="2" id="KW-0805">Transcription regulation</keyword>
<dbReference type="Pfam" id="PF00172">
    <property type="entry name" value="Zn_clus"/>
    <property type="match status" value="1"/>
</dbReference>
<organism evidence="7 8">
    <name type="scientific">Penicillium brevicompactum</name>
    <dbReference type="NCBI Taxonomy" id="5074"/>
    <lineage>
        <taxon>Eukaryota</taxon>
        <taxon>Fungi</taxon>
        <taxon>Dikarya</taxon>
        <taxon>Ascomycota</taxon>
        <taxon>Pezizomycotina</taxon>
        <taxon>Eurotiomycetes</taxon>
        <taxon>Eurotiomycetidae</taxon>
        <taxon>Eurotiales</taxon>
        <taxon>Aspergillaceae</taxon>
        <taxon>Penicillium</taxon>
    </lineage>
</organism>
<dbReference type="SMART" id="SM00066">
    <property type="entry name" value="GAL4"/>
    <property type="match status" value="1"/>
</dbReference>
<dbReference type="EMBL" id="JAPZBR010000001">
    <property type="protein sequence ID" value="KAJ5366691.1"/>
    <property type="molecule type" value="Genomic_DNA"/>
</dbReference>
<keyword evidence="3" id="KW-0238">DNA-binding</keyword>
<dbReference type="Pfam" id="PF11951">
    <property type="entry name" value="Fungal_trans_2"/>
    <property type="match status" value="1"/>
</dbReference>
<feature type="domain" description="Zn(2)-C6 fungal-type" evidence="6">
    <location>
        <begin position="25"/>
        <end position="55"/>
    </location>
</feature>
<evidence type="ECO:0000259" key="6">
    <source>
        <dbReference type="PROSITE" id="PS50048"/>
    </source>
</evidence>
<dbReference type="InterPro" id="IPR001138">
    <property type="entry name" value="Zn2Cys6_DnaBD"/>
</dbReference>
<reference evidence="7" key="1">
    <citation type="submission" date="2022-12" db="EMBL/GenBank/DDBJ databases">
        <authorList>
            <person name="Petersen C."/>
        </authorList>
    </citation>
    <scope>NUCLEOTIDE SEQUENCE</scope>
    <source>
        <strain evidence="7">IBT 35675</strain>
    </source>
</reference>
<dbReference type="InterPro" id="IPR021858">
    <property type="entry name" value="Fun_TF"/>
</dbReference>
<dbReference type="PANTHER" id="PTHR37534:SF4">
    <property type="entry name" value="ZN(II)2CYS6 TRANSCRIPTION FACTOR (EUROFUNG)"/>
    <property type="match status" value="1"/>
</dbReference>
<dbReference type="GO" id="GO:0005634">
    <property type="term" value="C:nucleus"/>
    <property type="evidence" value="ECO:0007669"/>
    <property type="project" value="UniProtKB-SubCell"/>
</dbReference>
<evidence type="ECO:0000256" key="2">
    <source>
        <dbReference type="ARBA" id="ARBA00023015"/>
    </source>
</evidence>
<dbReference type="PROSITE" id="PS50048">
    <property type="entry name" value="ZN2_CY6_FUNGAL_2"/>
    <property type="match status" value="1"/>
</dbReference>
<dbReference type="InterPro" id="IPR036864">
    <property type="entry name" value="Zn2-C6_fun-type_DNA-bd_sf"/>
</dbReference>
<dbReference type="GO" id="GO:0045944">
    <property type="term" value="P:positive regulation of transcription by RNA polymerase II"/>
    <property type="evidence" value="ECO:0007669"/>
    <property type="project" value="TreeGrafter"/>
</dbReference>
<dbReference type="Proteomes" id="UP001148299">
    <property type="component" value="Unassembled WGS sequence"/>
</dbReference>
<accession>A0A9W9RUQ4</accession>
<name>A0A9W9RUQ4_PENBR</name>
<evidence type="ECO:0000256" key="4">
    <source>
        <dbReference type="ARBA" id="ARBA00023163"/>
    </source>
</evidence>
<dbReference type="GO" id="GO:0008270">
    <property type="term" value="F:zinc ion binding"/>
    <property type="evidence" value="ECO:0007669"/>
    <property type="project" value="InterPro"/>
</dbReference>
<dbReference type="PROSITE" id="PS00463">
    <property type="entry name" value="ZN2_CY6_FUNGAL_1"/>
    <property type="match status" value="1"/>
</dbReference>
<evidence type="ECO:0000256" key="1">
    <source>
        <dbReference type="ARBA" id="ARBA00004123"/>
    </source>
</evidence>
<dbReference type="GO" id="GO:0000981">
    <property type="term" value="F:DNA-binding transcription factor activity, RNA polymerase II-specific"/>
    <property type="evidence" value="ECO:0007669"/>
    <property type="project" value="InterPro"/>
</dbReference>
<evidence type="ECO:0000313" key="7">
    <source>
        <dbReference type="EMBL" id="KAJ5366691.1"/>
    </source>
</evidence>
<evidence type="ECO:0000256" key="5">
    <source>
        <dbReference type="ARBA" id="ARBA00023242"/>
    </source>
</evidence>
<dbReference type="Gene3D" id="4.10.240.10">
    <property type="entry name" value="Zn(2)-C6 fungal-type DNA-binding domain"/>
    <property type="match status" value="1"/>
</dbReference>